<evidence type="ECO:0000259" key="2">
    <source>
        <dbReference type="Pfam" id="PF13231"/>
    </source>
</evidence>
<feature type="transmembrane region" description="Helical" evidence="1">
    <location>
        <begin position="385"/>
        <end position="408"/>
    </location>
</feature>
<accession>A0A2M7QEW4</accession>
<reference evidence="4" key="1">
    <citation type="submission" date="2017-09" db="EMBL/GenBank/DDBJ databases">
        <title>Depth-based differentiation of microbial function through sediment-hosted aquifers and enrichment of novel symbionts in the deep terrestrial subsurface.</title>
        <authorList>
            <person name="Probst A.J."/>
            <person name="Ladd B."/>
            <person name="Jarett J.K."/>
            <person name="Geller-Mcgrath D.E."/>
            <person name="Sieber C.M.K."/>
            <person name="Emerson J.B."/>
            <person name="Anantharaman K."/>
            <person name="Thomas B.C."/>
            <person name="Malmstrom R."/>
            <person name="Stieglmeier M."/>
            <person name="Klingl A."/>
            <person name="Woyke T."/>
            <person name="Ryan C.M."/>
            <person name="Banfield J.F."/>
        </authorList>
    </citation>
    <scope>NUCLEOTIDE SEQUENCE [LARGE SCALE GENOMIC DNA]</scope>
</reference>
<name>A0A2M7QEW4_9BACT</name>
<feature type="transmembrane region" description="Helical" evidence="1">
    <location>
        <begin position="135"/>
        <end position="155"/>
    </location>
</feature>
<evidence type="ECO:0000256" key="1">
    <source>
        <dbReference type="SAM" id="Phobius"/>
    </source>
</evidence>
<keyword evidence="1" id="KW-0812">Transmembrane</keyword>
<dbReference type="EMBL" id="PFLF01000036">
    <property type="protein sequence ID" value="PIY69302.1"/>
    <property type="molecule type" value="Genomic_DNA"/>
</dbReference>
<feature type="domain" description="Glycosyltransferase RgtA/B/C/D-like" evidence="2">
    <location>
        <begin position="101"/>
        <end position="234"/>
    </location>
</feature>
<keyword evidence="1" id="KW-1133">Transmembrane helix</keyword>
<proteinExistence type="predicted"/>
<keyword evidence="1" id="KW-0472">Membrane</keyword>
<organism evidence="3 4">
    <name type="scientific">Candidatus Roizmanbacteria bacterium CG_4_10_14_0_8_um_filter_39_9</name>
    <dbReference type="NCBI Taxonomy" id="1974829"/>
    <lineage>
        <taxon>Bacteria</taxon>
        <taxon>Candidatus Roizmaniibacteriota</taxon>
    </lineage>
</organism>
<feature type="transmembrane region" description="Helical" evidence="1">
    <location>
        <begin position="290"/>
        <end position="316"/>
    </location>
</feature>
<evidence type="ECO:0000313" key="3">
    <source>
        <dbReference type="EMBL" id="PIY69302.1"/>
    </source>
</evidence>
<feature type="transmembrane region" description="Helical" evidence="1">
    <location>
        <begin position="345"/>
        <end position="364"/>
    </location>
</feature>
<dbReference type="Proteomes" id="UP000230108">
    <property type="component" value="Unassembled WGS sequence"/>
</dbReference>
<feature type="transmembrane region" description="Helical" evidence="1">
    <location>
        <begin position="323"/>
        <end position="339"/>
    </location>
</feature>
<comment type="caution">
    <text evidence="3">The sequence shown here is derived from an EMBL/GenBank/DDBJ whole genome shotgun (WGS) entry which is preliminary data.</text>
</comment>
<feature type="transmembrane region" description="Helical" evidence="1">
    <location>
        <begin position="187"/>
        <end position="212"/>
    </location>
</feature>
<feature type="transmembrane region" description="Helical" evidence="1">
    <location>
        <begin position="103"/>
        <end position="123"/>
    </location>
</feature>
<evidence type="ECO:0000313" key="4">
    <source>
        <dbReference type="Proteomes" id="UP000230108"/>
    </source>
</evidence>
<gene>
    <name evidence="3" type="ORF">COY90_01430</name>
</gene>
<protein>
    <recommendedName>
        <fullName evidence="2">Glycosyltransferase RgtA/B/C/D-like domain-containing protein</fullName>
    </recommendedName>
</protein>
<dbReference type="AlphaFoldDB" id="A0A2M7QEW4"/>
<dbReference type="InterPro" id="IPR038731">
    <property type="entry name" value="RgtA/B/C-like"/>
</dbReference>
<feature type="transmembrane region" description="Helical" evidence="1">
    <location>
        <begin position="224"/>
        <end position="248"/>
    </location>
</feature>
<sequence>MNRKTVLLILIFCLAAFFRLQNVNWDSNAHLHPDERFLTMVGNAMKLPQTFGDYLEPKTSTFNPTNIGYPFFVYGTFPIIVNKLIAIVAGTDNYETFVLQGRVLAALADLTILIFLFKSVELLEKKAKFEKNVKYWAIFLYSIAVLPIQLSHFFATDSFLNMFMFGSFYFALRYDSKEQLQDVLGSAIFLGLAIASKMNAVFILPLVCYFFVKKILFEKRDIKSFILLGLLFVLVGYTVLRLSAPYYFQTGNMFDFSLNGEFVNNIKSLKSYENPDIWYPPAVQWINTKAFVFSLVNLALFGLGIPCFIALIWGIIKSWENHYLRIAVIWVLGIFIYQSTQFVKVLRYFIYLYPFYAIFAATGIQSIMRHVLRVKWYFVPRNRKGIVIHILTVGVLLIWPLLFTSIYLNHHTRVTASEWIYNNLPTGSKILSEYWDDGLPVYNIGLNGKQFVGDSLKVFDPESSAKWETIAAQLKSADYYILSSNRGWGSIPAVPKKYPETTQFYKELFSSQTTYRLIKEFYPSYYPYTGMSTLSKYLLSNWFDESFTVYDHPTVLIFKNEKNTR</sequence>
<dbReference type="Pfam" id="PF13231">
    <property type="entry name" value="PMT_2"/>
    <property type="match status" value="1"/>
</dbReference>